<dbReference type="PROSITE" id="PS00455">
    <property type="entry name" value="AMP_BINDING"/>
    <property type="match status" value="1"/>
</dbReference>
<accession>A0A291M4I5</accession>
<dbReference type="InterPro" id="IPR020845">
    <property type="entry name" value="AMP-binding_CS"/>
</dbReference>
<dbReference type="InterPro" id="IPR025110">
    <property type="entry name" value="AMP-bd_C"/>
</dbReference>
<proteinExistence type="predicted"/>
<evidence type="ECO:0000313" key="4">
    <source>
        <dbReference type="Proteomes" id="UP000219050"/>
    </source>
</evidence>
<evidence type="ECO:0000259" key="1">
    <source>
        <dbReference type="Pfam" id="PF00501"/>
    </source>
</evidence>
<dbReference type="Pfam" id="PF00501">
    <property type="entry name" value="AMP-binding"/>
    <property type="match status" value="1"/>
</dbReference>
<name>A0A291M4I5_9RHOB</name>
<gene>
    <name evidence="3" type="ORF">CBW24_16020</name>
</gene>
<organism evidence="3 4">
    <name type="scientific">Pacificitalea manganoxidans</name>
    <dbReference type="NCBI Taxonomy" id="1411902"/>
    <lineage>
        <taxon>Bacteria</taxon>
        <taxon>Pseudomonadati</taxon>
        <taxon>Pseudomonadota</taxon>
        <taxon>Alphaproteobacteria</taxon>
        <taxon>Rhodobacterales</taxon>
        <taxon>Paracoccaceae</taxon>
        <taxon>Pacificitalea</taxon>
    </lineage>
</organism>
<dbReference type="InterPro" id="IPR050237">
    <property type="entry name" value="ATP-dep_AMP-bd_enzyme"/>
</dbReference>
<protein>
    <submittedName>
        <fullName evidence="3">Acyl-CoA synthetase</fullName>
    </submittedName>
</protein>
<geneLocation type="plasmid" evidence="4">
    <name>pdy25-b</name>
</geneLocation>
<reference evidence="3 4" key="1">
    <citation type="submission" date="2017-05" db="EMBL/GenBank/DDBJ databases">
        <title>Comparative genomic and metabolic analysis of manganese-oxidizing mechanisms in Celeribater manganoxidans DY25T: its adaption to the environment of polymetallic nodule.</title>
        <authorList>
            <person name="Wang X."/>
        </authorList>
    </citation>
    <scope>NUCLEOTIDE SEQUENCE [LARGE SCALE GENOMIC DNA]</scope>
    <source>
        <strain evidence="3 4">DY25</strain>
        <plasmid evidence="4">pdy25-b</plasmid>
    </source>
</reference>
<dbReference type="SUPFAM" id="SSF56801">
    <property type="entry name" value="Acetyl-CoA synthetase-like"/>
    <property type="match status" value="1"/>
</dbReference>
<dbReference type="EMBL" id="CP021406">
    <property type="protein sequence ID" value="ATI43814.1"/>
    <property type="molecule type" value="Genomic_DNA"/>
</dbReference>
<dbReference type="InterPro" id="IPR000873">
    <property type="entry name" value="AMP-dep_synth/lig_dom"/>
</dbReference>
<dbReference type="InterPro" id="IPR045851">
    <property type="entry name" value="AMP-bd_C_sf"/>
</dbReference>
<keyword evidence="3" id="KW-0614">Plasmid</keyword>
<dbReference type="KEGG" id="cmag:CBW24_16020"/>
<dbReference type="InterPro" id="IPR042099">
    <property type="entry name" value="ANL_N_sf"/>
</dbReference>
<dbReference type="GO" id="GO:0016877">
    <property type="term" value="F:ligase activity, forming carbon-sulfur bonds"/>
    <property type="evidence" value="ECO:0007669"/>
    <property type="project" value="UniProtKB-ARBA"/>
</dbReference>
<dbReference type="Pfam" id="PF13193">
    <property type="entry name" value="AMP-binding_C"/>
    <property type="match status" value="1"/>
</dbReference>
<keyword evidence="4" id="KW-1185">Reference proteome</keyword>
<dbReference type="PANTHER" id="PTHR43767">
    <property type="entry name" value="LONG-CHAIN-FATTY-ACID--COA LIGASE"/>
    <property type="match status" value="1"/>
</dbReference>
<dbReference type="Gene3D" id="3.30.300.30">
    <property type="match status" value="1"/>
</dbReference>
<dbReference type="Proteomes" id="UP000219050">
    <property type="component" value="Plasmid pDY25-B"/>
</dbReference>
<dbReference type="OrthoDB" id="9803968at2"/>
<feature type="domain" description="AMP-dependent synthetase/ligase" evidence="1">
    <location>
        <begin position="9"/>
        <end position="359"/>
    </location>
</feature>
<dbReference type="PANTHER" id="PTHR43767:SF10">
    <property type="entry name" value="SURFACTIN SYNTHASE SUBUNIT 1"/>
    <property type="match status" value="1"/>
</dbReference>
<evidence type="ECO:0000313" key="3">
    <source>
        <dbReference type="EMBL" id="ATI43814.1"/>
    </source>
</evidence>
<sequence length="504" mass="55539">MVLGDQVSHNAARFPDKVALIEGDRKVSYAELDEMTNRVANTLRARGLAKGDNVAMLLGSGIDWVMLYVGITKADCCAVPMNYRLTAADIESTVEDCAPKLMFLGEAQHDIGPPEGMVPEIVNLRTGDLDGLVEGASSQRPDVSVHPSRVQGILYTGGTTGRSKGAMLTHENIFWNTLNEVIDTRMHEDDNTLLATPLHHAAALNCWLLPHLYLGATATIMPKYTVETMIDTIEKYRVTNAFMPPSMAREVFGHPKTKTADLSSFRRWYVGGATLSRNDRERMHEAIPGVDIYFQYGLTEAGVIVSVLKEKDYEKAPDSIGRAFVNSQIKILRADLSDADMGEVGEIAVRGPTVMKGYYNNPDATKATFHNGWLRTGDMGAMDAGGFVQFHDRLKDMVKTGGLNVYSQEVEQVLQRHTAVREAGIIGLPSDAWGEEVTGVIVLHDGKNASAAELTAFAKQHLSGYKVPKRFIFLPYEEMPINYSGKIMKRDLKQMIAAQERAET</sequence>
<dbReference type="AlphaFoldDB" id="A0A291M4I5"/>
<evidence type="ECO:0000259" key="2">
    <source>
        <dbReference type="Pfam" id="PF13193"/>
    </source>
</evidence>
<dbReference type="Gene3D" id="3.40.50.12780">
    <property type="entry name" value="N-terminal domain of ligase-like"/>
    <property type="match status" value="1"/>
</dbReference>
<feature type="domain" description="AMP-binding enzyme C-terminal" evidence="2">
    <location>
        <begin position="409"/>
        <end position="486"/>
    </location>
</feature>